<keyword evidence="2 5" id="KW-0812">Transmembrane</keyword>
<protein>
    <submittedName>
        <fullName evidence="7">SulP family inorganic anion transporter</fullName>
    </submittedName>
</protein>
<dbReference type="GO" id="GO:0055085">
    <property type="term" value="P:transmembrane transport"/>
    <property type="evidence" value="ECO:0007669"/>
    <property type="project" value="InterPro"/>
</dbReference>
<keyword evidence="4 5" id="KW-0472">Membrane</keyword>
<dbReference type="PROSITE" id="PS50801">
    <property type="entry name" value="STAS"/>
    <property type="match status" value="1"/>
</dbReference>
<feature type="transmembrane region" description="Helical" evidence="5">
    <location>
        <begin position="192"/>
        <end position="212"/>
    </location>
</feature>
<dbReference type="InterPro" id="IPR002645">
    <property type="entry name" value="STAS_dom"/>
</dbReference>
<dbReference type="GO" id="GO:0016020">
    <property type="term" value="C:membrane"/>
    <property type="evidence" value="ECO:0007669"/>
    <property type="project" value="UniProtKB-SubCell"/>
</dbReference>
<keyword evidence="3 5" id="KW-1133">Transmembrane helix</keyword>
<dbReference type="CDD" id="cd07042">
    <property type="entry name" value="STAS_SulP_like_sulfate_transporter"/>
    <property type="match status" value="1"/>
</dbReference>
<evidence type="ECO:0000259" key="6">
    <source>
        <dbReference type="PROSITE" id="PS50801"/>
    </source>
</evidence>
<dbReference type="InterPro" id="IPR001902">
    <property type="entry name" value="SLC26A/SulP_fam"/>
</dbReference>
<feature type="transmembrane region" description="Helical" evidence="5">
    <location>
        <begin position="299"/>
        <end position="317"/>
    </location>
</feature>
<feature type="transmembrane region" description="Helical" evidence="5">
    <location>
        <begin position="140"/>
        <end position="162"/>
    </location>
</feature>
<accession>A0A916TAK0</accession>
<dbReference type="SUPFAM" id="SSF52091">
    <property type="entry name" value="SpoIIaa-like"/>
    <property type="match status" value="1"/>
</dbReference>
<feature type="transmembrane region" description="Helical" evidence="5">
    <location>
        <begin position="338"/>
        <end position="357"/>
    </location>
</feature>
<feature type="transmembrane region" description="Helical" evidence="5">
    <location>
        <begin position="218"/>
        <end position="239"/>
    </location>
</feature>
<proteinExistence type="predicted"/>
<feature type="transmembrane region" description="Helical" evidence="5">
    <location>
        <begin position="393"/>
        <end position="423"/>
    </location>
</feature>
<evidence type="ECO:0000256" key="1">
    <source>
        <dbReference type="ARBA" id="ARBA00004141"/>
    </source>
</evidence>
<feature type="transmembrane region" description="Helical" evidence="5">
    <location>
        <begin position="111"/>
        <end position="134"/>
    </location>
</feature>
<feature type="domain" description="STAS" evidence="6">
    <location>
        <begin position="452"/>
        <end position="567"/>
    </location>
</feature>
<sequence length="578" mass="61485">MATTGDVLRRGLRSARPAWISGYRRTWIRPDLIAGITLAAITIPECMGYASIAGVPVEIGLYTILLPTIAFAFIGASRLLVVGADSATAALLASGLAGLGLVGLRPHTGEWISLCAITAAVTGVFLLLAWLLRLGFLADFLSAAVLIGFLSGVGVQVAIGQIPDMLGIPKRHGGDWLLQQWYLLTNLSHTRVIDACFAAVALLVMLALRRWAPKVPGAILVLVIGIVVVAATDLDATVVGHLRSGLPPLGIPRQLDWTHLVQVGGIAFGCFVVIIAQSAATARSFATAHGERVDINRDMAGLGAANVFASLSSAFVVNGSPTKTKIADSAGARTQMSSLVMSACVVVTLLFLTGILANMPTAVLAAVVFLIGIDLVDISGLQRLWRERRMEFVVALLTAVTVCVIGVEQGIFLAVIASIVAMLRRQYHPDQFVVGVGRPDHDGNPVRTYTPAQPGLESAPGLLVFRYDADLFFANANRFSDDVQQLVTAAPHRVIWLVLDCSAIGDVDYSATIVLNQLIDFVHSRGAAFVLAGLDPELQKDLRILGVLSRLRSDHVFTTVDGAIDEFHRRHPQVAGDS</sequence>
<comment type="caution">
    <text evidence="7">The sequence shown here is derived from an EMBL/GenBank/DDBJ whole genome shotgun (WGS) entry which is preliminary data.</text>
</comment>
<dbReference type="Pfam" id="PF01740">
    <property type="entry name" value="STAS"/>
    <property type="match status" value="1"/>
</dbReference>
<evidence type="ECO:0000313" key="8">
    <source>
        <dbReference type="Proteomes" id="UP000621454"/>
    </source>
</evidence>
<organism evidence="7 8">
    <name type="scientific">Gordonia jinhuaensis</name>
    <dbReference type="NCBI Taxonomy" id="1517702"/>
    <lineage>
        <taxon>Bacteria</taxon>
        <taxon>Bacillati</taxon>
        <taxon>Actinomycetota</taxon>
        <taxon>Actinomycetes</taxon>
        <taxon>Mycobacteriales</taxon>
        <taxon>Gordoniaceae</taxon>
        <taxon>Gordonia</taxon>
    </lineage>
</organism>
<dbReference type="InterPro" id="IPR036513">
    <property type="entry name" value="STAS_dom_sf"/>
</dbReference>
<reference evidence="7" key="1">
    <citation type="journal article" date="2014" name="Int. J. Syst. Evol. Microbiol.">
        <title>Complete genome sequence of Corynebacterium casei LMG S-19264T (=DSM 44701T), isolated from a smear-ripened cheese.</title>
        <authorList>
            <consortium name="US DOE Joint Genome Institute (JGI-PGF)"/>
            <person name="Walter F."/>
            <person name="Albersmeier A."/>
            <person name="Kalinowski J."/>
            <person name="Ruckert C."/>
        </authorList>
    </citation>
    <scope>NUCLEOTIDE SEQUENCE</scope>
    <source>
        <strain evidence="7">CGMCC 1.12827</strain>
    </source>
</reference>
<keyword evidence="8" id="KW-1185">Reference proteome</keyword>
<evidence type="ECO:0000256" key="4">
    <source>
        <dbReference type="ARBA" id="ARBA00023136"/>
    </source>
</evidence>
<dbReference type="Proteomes" id="UP000621454">
    <property type="component" value="Unassembled WGS sequence"/>
</dbReference>
<name>A0A916TAK0_9ACTN</name>
<dbReference type="InterPro" id="IPR011547">
    <property type="entry name" value="SLC26A/SulP_dom"/>
</dbReference>
<dbReference type="EMBL" id="BMGC01000019">
    <property type="protein sequence ID" value="GGB37112.1"/>
    <property type="molecule type" value="Genomic_DNA"/>
</dbReference>
<feature type="transmembrane region" description="Helical" evidence="5">
    <location>
        <begin position="32"/>
        <end position="52"/>
    </location>
</feature>
<dbReference type="RefSeq" id="WP_188587032.1">
    <property type="nucleotide sequence ID" value="NZ_BMGC01000019.1"/>
</dbReference>
<evidence type="ECO:0000256" key="5">
    <source>
        <dbReference type="SAM" id="Phobius"/>
    </source>
</evidence>
<gene>
    <name evidence="7" type="ORF">GCM10011489_26190</name>
</gene>
<evidence type="ECO:0000313" key="7">
    <source>
        <dbReference type="EMBL" id="GGB37112.1"/>
    </source>
</evidence>
<evidence type="ECO:0000256" key="2">
    <source>
        <dbReference type="ARBA" id="ARBA00022692"/>
    </source>
</evidence>
<dbReference type="Gene3D" id="3.30.750.24">
    <property type="entry name" value="STAS domain"/>
    <property type="match status" value="1"/>
</dbReference>
<comment type="subcellular location">
    <subcellularLocation>
        <location evidence="1">Membrane</location>
        <topology evidence="1">Multi-pass membrane protein</topology>
    </subcellularLocation>
</comment>
<dbReference type="Pfam" id="PF00916">
    <property type="entry name" value="Sulfate_transp"/>
    <property type="match status" value="1"/>
</dbReference>
<feature type="transmembrane region" description="Helical" evidence="5">
    <location>
        <begin position="260"/>
        <end position="279"/>
    </location>
</feature>
<feature type="transmembrane region" description="Helical" evidence="5">
    <location>
        <begin position="87"/>
        <end position="104"/>
    </location>
</feature>
<feature type="transmembrane region" description="Helical" evidence="5">
    <location>
        <begin position="59"/>
        <end position="81"/>
    </location>
</feature>
<dbReference type="AlphaFoldDB" id="A0A916TAK0"/>
<reference evidence="7" key="2">
    <citation type="submission" date="2020-09" db="EMBL/GenBank/DDBJ databases">
        <authorList>
            <person name="Sun Q."/>
            <person name="Zhou Y."/>
        </authorList>
    </citation>
    <scope>NUCLEOTIDE SEQUENCE</scope>
    <source>
        <strain evidence="7">CGMCC 1.12827</strain>
    </source>
</reference>
<dbReference type="PANTHER" id="PTHR11814">
    <property type="entry name" value="SULFATE TRANSPORTER"/>
    <property type="match status" value="1"/>
</dbReference>
<evidence type="ECO:0000256" key="3">
    <source>
        <dbReference type="ARBA" id="ARBA00022989"/>
    </source>
</evidence>